<keyword evidence="8" id="KW-1185">Reference proteome</keyword>
<dbReference type="PRINTS" id="PR00419">
    <property type="entry name" value="ADXRDTASE"/>
</dbReference>
<dbReference type="SUPFAM" id="SSF51971">
    <property type="entry name" value="Nucleotide-binding domain"/>
    <property type="match status" value="1"/>
</dbReference>
<comment type="caution">
    <text evidence="7">The sequence shown here is derived from an EMBL/GenBank/DDBJ whole genome shotgun (WGS) entry which is preliminary data.</text>
</comment>
<reference evidence="7 8" key="1">
    <citation type="submission" date="2019-09" db="EMBL/GenBank/DDBJ databases">
        <title>Whole genome shotgun sequencing (WGS) of Ellagibacter isourolithinifaciens DSM 104140(T) and Adlercreutzia muris DSM 29508(T).</title>
        <authorList>
            <person name="Stoll D.A."/>
            <person name="Danylec N."/>
            <person name="Huch M."/>
        </authorList>
    </citation>
    <scope>NUCLEOTIDE SEQUENCE [LARGE SCALE GENOMIC DNA]</scope>
    <source>
        <strain evidence="7 8">DSM 104140</strain>
    </source>
</reference>
<dbReference type="InterPro" id="IPR006005">
    <property type="entry name" value="Glut_synth_ssu1"/>
</dbReference>
<dbReference type="AlphaFoldDB" id="A0A6N6NPD3"/>
<accession>A0A6N6NPD3</accession>
<evidence type="ECO:0000256" key="2">
    <source>
        <dbReference type="ARBA" id="ARBA00023002"/>
    </source>
</evidence>
<feature type="domain" description="Dihydroprymidine dehydrogenase" evidence="6">
    <location>
        <begin position="24"/>
        <end position="140"/>
    </location>
</feature>
<dbReference type="RefSeq" id="WP_158049341.1">
    <property type="nucleotide sequence ID" value="NZ_WAJR01000008.1"/>
</dbReference>
<name>A0A6N6NPD3_9ACTN</name>
<dbReference type="Gene3D" id="3.50.50.60">
    <property type="entry name" value="FAD/NAD(P)-binding domain"/>
    <property type="match status" value="2"/>
</dbReference>
<dbReference type="SUPFAM" id="SSF46548">
    <property type="entry name" value="alpha-helical ferredoxin"/>
    <property type="match status" value="1"/>
</dbReference>
<comment type="pathway">
    <text evidence="4">Amino-acid biosynthesis.</text>
</comment>
<dbReference type="GeneID" id="98657742"/>
<dbReference type="InterPro" id="IPR023753">
    <property type="entry name" value="FAD/NAD-binding_dom"/>
</dbReference>
<protein>
    <submittedName>
        <fullName evidence="7">Glutamate synthase subunit beta</fullName>
    </submittedName>
</protein>
<dbReference type="InterPro" id="IPR009051">
    <property type="entry name" value="Helical_ferredxn"/>
</dbReference>
<sequence length="504" mass="52830">MGKPGAFLEHGRHAHDLRPVAERTQDFNELGVNLPEGEQRVQASRCMACGVAFCQFGASFGKARPSGCPLHNLIPEWNDLAWRGQWGEAAARLSLTSPMPEFTSRVCPALCEAACNLGRNDEPVTIHDNERAISDWQWEHGGPRRFAPAAAGAPKVAVIGSGPAGLVAAWDLARRGARVTVVERHDRAGGLLMYGIPNMKLDKSVVSRRTELMAELGIEFRLNTDAADSVVAAGLAEEFDAVVVAAGACAARGVRAEGFEEGLASGDVVYAVDYLTEQTRALLEGREPVISAAGKDVVVIGGGDTGNDCMGTAVRQGARTVRQLEYGPCAPEVRAASNAWPEWPNVKKTDYGQEEAIALQGDDLREWCADTQRVLLDGDGRVRGLQVHSLDWSAGKPSAVEGSEREIAAQLVLVACGFAGPEHGVFDALGVPVATAGRPLPVMEGGATGAAAATHRAELAEGAAAAGRTAVYVAGDARNGSSLVVSSMADALKCAAEVAVDLGL</sequence>
<organism evidence="7 8">
    <name type="scientific">Ellagibacter isourolithinifaciens</name>
    <dbReference type="NCBI Taxonomy" id="2137581"/>
    <lineage>
        <taxon>Bacteria</taxon>
        <taxon>Bacillati</taxon>
        <taxon>Actinomycetota</taxon>
        <taxon>Coriobacteriia</taxon>
        <taxon>Eggerthellales</taxon>
        <taxon>Eggerthellaceae</taxon>
        <taxon>Ellagibacter</taxon>
    </lineage>
</organism>
<keyword evidence="2" id="KW-0560">Oxidoreductase</keyword>
<gene>
    <name evidence="7" type="ORF">F8C90_04895</name>
</gene>
<evidence type="ECO:0000259" key="5">
    <source>
        <dbReference type="Pfam" id="PF07992"/>
    </source>
</evidence>
<feature type="domain" description="FAD/NAD(P)-binding" evidence="5">
    <location>
        <begin position="155"/>
        <end position="324"/>
    </location>
</feature>
<dbReference type="InterPro" id="IPR036188">
    <property type="entry name" value="FAD/NAD-bd_sf"/>
</dbReference>
<keyword evidence="1" id="KW-0028">Amino-acid biosynthesis</keyword>
<dbReference type="Pfam" id="PF07992">
    <property type="entry name" value="Pyr_redox_2"/>
    <property type="match status" value="1"/>
</dbReference>
<dbReference type="Proteomes" id="UP000468668">
    <property type="component" value="Unassembled WGS sequence"/>
</dbReference>
<dbReference type="PANTHER" id="PTHR43100">
    <property type="entry name" value="GLUTAMATE SYNTHASE [NADPH] SMALL CHAIN"/>
    <property type="match status" value="1"/>
</dbReference>
<dbReference type="NCBIfam" id="TIGR01317">
    <property type="entry name" value="GOGAT_sm_gam"/>
    <property type="match status" value="1"/>
</dbReference>
<evidence type="ECO:0000256" key="3">
    <source>
        <dbReference type="ARBA" id="ARBA00023164"/>
    </source>
</evidence>
<dbReference type="GO" id="GO:0006537">
    <property type="term" value="P:glutamate biosynthetic process"/>
    <property type="evidence" value="ECO:0007669"/>
    <property type="project" value="UniProtKB-KW"/>
</dbReference>
<evidence type="ECO:0000256" key="1">
    <source>
        <dbReference type="ARBA" id="ARBA00022605"/>
    </source>
</evidence>
<dbReference type="InterPro" id="IPR051394">
    <property type="entry name" value="Glutamate_Synthase"/>
</dbReference>
<dbReference type="GO" id="GO:0051536">
    <property type="term" value="F:iron-sulfur cluster binding"/>
    <property type="evidence" value="ECO:0007669"/>
    <property type="project" value="InterPro"/>
</dbReference>
<dbReference type="Gene3D" id="1.10.1060.10">
    <property type="entry name" value="Alpha-helical ferredoxin"/>
    <property type="match status" value="1"/>
</dbReference>
<dbReference type="Pfam" id="PF14691">
    <property type="entry name" value="Fer4_20"/>
    <property type="match status" value="1"/>
</dbReference>
<dbReference type="EMBL" id="WAJR01000008">
    <property type="protein sequence ID" value="KAB1640922.1"/>
    <property type="molecule type" value="Genomic_DNA"/>
</dbReference>
<evidence type="ECO:0000313" key="7">
    <source>
        <dbReference type="EMBL" id="KAB1640922.1"/>
    </source>
</evidence>
<evidence type="ECO:0000259" key="6">
    <source>
        <dbReference type="Pfam" id="PF14691"/>
    </source>
</evidence>
<dbReference type="InterPro" id="IPR028261">
    <property type="entry name" value="DPD_II"/>
</dbReference>
<evidence type="ECO:0000313" key="8">
    <source>
        <dbReference type="Proteomes" id="UP000468668"/>
    </source>
</evidence>
<dbReference type="OrthoDB" id="3169239at2"/>
<keyword evidence="3" id="KW-0314">Glutamate biosynthesis</keyword>
<evidence type="ECO:0000256" key="4">
    <source>
        <dbReference type="ARBA" id="ARBA00029440"/>
    </source>
</evidence>
<proteinExistence type="predicted"/>
<dbReference type="GO" id="GO:0016639">
    <property type="term" value="F:oxidoreductase activity, acting on the CH-NH2 group of donors, NAD or NADP as acceptor"/>
    <property type="evidence" value="ECO:0007669"/>
    <property type="project" value="InterPro"/>
</dbReference>
<dbReference type="PANTHER" id="PTHR43100:SF3">
    <property type="entry name" value="FAD_NAD(P)-BINDING DOMAIN-CONTAINING PROTEIN"/>
    <property type="match status" value="1"/>
</dbReference>